<evidence type="ECO:0000256" key="1">
    <source>
        <dbReference type="SAM" id="MobiDB-lite"/>
    </source>
</evidence>
<dbReference type="Proteomes" id="UP000523079">
    <property type="component" value="Unassembled WGS sequence"/>
</dbReference>
<dbReference type="Gene3D" id="3.40.710.10">
    <property type="entry name" value="DD-peptidase/beta-lactamase superfamily"/>
    <property type="match status" value="1"/>
</dbReference>
<proteinExistence type="predicted"/>
<protein>
    <submittedName>
        <fullName evidence="3">CubicO group peptidase (Beta-lactamase class C family)</fullName>
    </submittedName>
</protein>
<dbReference type="InterPro" id="IPR012338">
    <property type="entry name" value="Beta-lactam/transpept-like"/>
</dbReference>
<accession>A0A7W3IS32</accession>
<dbReference type="InterPro" id="IPR050491">
    <property type="entry name" value="AmpC-like"/>
</dbReference>
<dbReference type="RefSeq" id="WP_220483614.1">
    <property type="nucleotide sequence ID" value="NZ_JACGWT010000002.1"/>
</dbReference>
<evidence type="ECO:0000259" key="2">
    <source>
        <dbReference type="Pfam" id="PF00144"/>
    </source>
</evidence>
<reference evidence="3 4" key="1">
    <citation type="submission" date="2020-07" db="EMBL/GenBank/DDBJ databases">
        <title>Sequencing the genomes of 1000 actinobacteria strains.</title>
        <authorList>
            <person name="Klenk H.-P."/>
        </authorList>
    </citation>
    <scope>NUCLEOTIDE SEQUENCE [LARGE SCALE GENOMIC DNA]</scope>
    <source>
        <strain evidence="3 4">DSM 100723</strain>
    </source>
</reference>
<dbReference type="AlphaFoldDB" id="A0A7W3IS32"/>
<keyword evidence="4" id="KW-1185">Reference proteome</keyword>
<dbReference type="InterPro" id="IPR001466">
    <property type="entry name" value="Beta-lactam-related"/>
</dbReference>
<evidence type="ECO:0000313" key="4">
    <source>
        <dbReference type="Proteomes" id="UP000523079"/>
    </source>
</evidence>
<evidence type="ECO:0000313" key="3">
    <source>
        <dbReference type="EMBL" id="MBA8794195.1"/>
    </source>
</evidence>
<feature type="region of interest" description="Disordered" evidence="1">
    <location>
        <begin position="267"/>
        <end position="291"/>
    </location>
</feature>
<name>A0A7W3IS32_9ACTN</name>
<organism evidence="3 4">
    <name type="scientific">Microlunatus kandeliicorticis</name>
    <dbReference type="NCBI Taxonomy" id="1759536"/>
    <lineage>
        <taxon>Bacteria</taxon>
        <taxon>Bacillati</taxon>
        <taxon>Actinomycetota</taxon>
        <taxon>Actinomycetes</taxon>
        <taxon>Propionibacteriales</taxon>
        <taxon>Propionibacteriaceae</taxon>
        <taxon>Microlunatus</taxon>
    </lineage>
</organism>
<dbReference type="Pfam" id="PF00144">
    <property type="entry name" value="Beta-lactamase"/>
    <property type="match status" value="1"/>
</dbReference>
<gene>
    <name evidence="3" type="ORF">FHX74_001800</name>
</gene>
<feature type="domain" description="Beta-lactamase-related" evidence="2">
    <location>
        <begin position="23"/>
        <end position="342"/>
    </location>
</feature>
<dbReference type="EMBL" id="JACGWT010000002">
    <property type="protein sequence ID" value="MBA8794195.1"/>
    <property type="molecule type" value="Genomic_DNA"/>
</dbReference>
<dbReference type="SUPFAM" id="SSF56601">
    <property type="entry name" value="beta-lactamase/transpeptidase-like"/>
    <property type="match status" value="1"/>
</dbReference>
<sequence>MTTDASHPTDPWIPDEDTLAAVDRWLAYRVWHSRVPGAQVAVGVAGRVLLSRAYGFAELETRTPLTPQHLFRIASHSKTFTSTVVLKLVEQGRLGLEDAVAAHVPELADDYGAITVRELLEHTGGLLRDGRDADYWQAARAFPDRAELLELVRGGRKREPGELFAYSNLGFSVLGLVIEDVTGGSFFDACREFVTGPLGLDDTAAEYLPERAGDYAAGYTGLTVGTTRERLDHVDTRAMAAATGFTSTATDLVRYFAAHRMGDERLLTDRSKRLQQRKLNSGDPEKPDGPGYGLGMVHERVHDHLLVGHSGGYPGHITKTYCDPVTGLVVSVLTNATDGPATALATGVVRLLDRARQEREDHADRAVSPEALGRTGRYASRWGVLDLAALGGSLTAIFPAGWDPIEGSDRLMEESADRWLIAEGDGYGSVGEPVTFSADGLRYGGMSMARFDELPERGDVLA</sequence>
<dbReference type="PANTHER" id="PTHR46825">
    <property type="entry name" value="D-ALANYL-D-ALANINE-CARBOXYPEPTIDASE/ENDOPEPTIDASE AMPH"/>
    <property type="match status" value="1"/>
</dbReference>
<dbReference type="PANTHER" id="PTHR46825:SF9">
    <property type="entry name" value="BETA-LACTAMASE-RELATED DOMAIN-CONTAINING PROTEIN"/>
    <property type="match status" value="1"/>
</dbReference>
<comment type="caution">
    <text evidence="3">The sequence shown here is derived from an EMBL/GenBank/DDBJ whole genome shotgun (WGS) entry which is preliminary data.</text>
</comment>